<dbReference type="EMBL" id="KE125061">
    <property type="protein sequence ID" value="EPB72195.1"/>
    <property type="molecule type" value="Genomic_DNA"/>
</dbReference>
<keyword evidence="3" id="KW-1185">Reference proteome</keyword>
<keyword evidence="1" id="KW-0732">Signal</keyword>
<dbReference type="SUPFAM" id="SSF55797">
    <property type="entry name" value="PR-1-like"/>
    <property type="match status" value="1"/>
</dbReference>
<accession>A0A0D6LJD9</accession>
<dbReference type="Gene3D" id="3.40.33.10">
    <property type="entry name" value="CAP"/>
    <property type="match status" value="1"/>
</dbReference>
<dbReference type="InterPro" id="IPR035940">
    <property type="entry name" value="CAP_sf"/>
</dbReference>
<organism evidence="2 3">
    <name type="scientific">Ancylostoma ceylanicum</name>
    <dbReference type="NCBI Taxonomy" id="53326"/>
    <lineage>
        <taxon>Eukaryota</taxon>
        <taxon>Metazoa</taxon>
        <taxon>Ecdysozoa</taxon>
        <taxon>Nematoda</taxon>
        <taxon>Chromadorea</taxon>
        <taxon>Rhabditida</taxon>
        <taxon>Rhabditina</taxon>
        <taxon>Rhabditomorpha</taxon>
        <taxon>Strongyloidea</taxon>
        <taxon>Ancylostomatidae</taxon>
        <taxon>Ancylostomatinae</taxon>
        <taxon>Ancylostoma</taxon>
    </lineage>
</organism>
<gene>
    <name evidence="2" type="ORF">ANCCEY_08707</name>
</gene>
<reference evidence="2 3" key="1">
    <citation type="submission" date="2013-05" db="EMBL/GenBank/DDBJ databases">
        <title>Draft genome of the parasitic nematode Anyclostoma ceylanicum.</title>
        <authorList>
            <person name="Mitreva M."/>
        </authorList>
    </citation>
    <scope>NUCLEOTIDE SEQUENCE [LARGE SCALE GENOMIC DNA]</scope>
</reference>
<feature type="chain" id="PRO_5012452547" evidence="1">
    <location>
        <begin position="16"/>
        <end position="219"/>
    </location>
</feature>
<dbReference type="Proteomes" id="UP000054495">
    <property type="component" value="Unassembled WGS sequence"/>
</dbReference>
<proteinExistence type="predicted"/>
<dbReference type="AlphaFoldDB" id="A0A0D6LJD9"/>
<evidence type="ECO:0000313" key="3">
    <source>
        <dbReference type="Proteomes" id="UP000054495"/>
    </source>
</evidence>
<sequence length="219" mass="25218">MTKLFRLLTATLAAACYNEDNEFVERHIVMRNGGRCLMGTKMRELIDDFHNKLRREVALGHSYLGTQFKPQEMCGLIYDCEMERKAQEALDGQGSIAQSLGVVRFKREYRNSQLSAVKDGLENAARENDKLRQMINPKATKFGCSVQFRRASTNTREAEVLCLYDKKTRRKNPKEPKGESCCVEHDCDRITQCTFYENSKCLWDLCYVLEDGEDIATLM</sequence>
<evidence type="ECO:0000313" key="2">
    <source>
        <dbReference type="EMBL" id="EPB72195.1"/>
    </source>
</evidence>
<evidence type="ECO:0000256" key="1">
    <source>
        <dbReference type="SAM" id="SignalP"/>
    </source>
</evidence>
<feature type="signal peptide" evidence="1">
    <location>
        <begin position="1"/>
        <end position="15"/>
    </location>
</feature>
<protein>
    <submittedName>
        <fullName evidence="2">Uncharacterized protein</fullName>
    </submittedName>
</protein>
<name>A0A0D6LJD9_9BILA</name>